<comment type="caution">
    <text evidence="2">The sequence shown here is derived from an EMBL/GenBank/DDBJ whole genome shotgun (WGS) entry which is preliminary data.</text>
</comment>
<keyword evidence="3" id="KW-1185">Reference proteome</keyword>
<evidence type="ECO:0000313" key="3">
    <source>
        <dbReference type="Proteomes" id="UP000265520"/>
    </source>
</evidence>
<sequence>LNPTVEFNTEGLSMLKRVENGQIIIPPEYAQMVEDDEEDEQGENEQPDESHGRGEDGV</sequence>
<feature type="non-terminal residue" evidence="2">
    <location>
        <position position="1"/>
    </location>
</feature>
<feature type="compositionally biased region" description="Acidic residues" evidence="1">
    <location>
        <begin position="33"/>
        <end position="47"/>
    </location>
</feature>
<reference evidence="2 3" key="1">
    <citation type="journal article" date="2018" name="Front. Plant Sci.">
        <title>Red Clover (Trifolium pratense) and Zigzag Clover (T. medium) - A Picture of Genomic Similarities and Differences.</title>
        <authorList>
            <person name="Dluhosova J."/>
            <person name="Istvanek J."/>
            <person name="Nedelnik J."/>
            <person name="Repkova J."/>
        </authorList>
    </citation>
    <scope>NUCLEOTIDE SEQUENCE [LARGE SCALE GENOMIC DNA]</scope>
    <source>
        <strain evidence="3">cv. 10/8</strain>
        <tissue evidence="2">Leaf</tissue>
    </source>
</reference>
<name>A0A392VZ76_9FABA</name>
<dbReference type="EMBL" id="LXQA011310295">
    <property type="protein sequence ID" value="MCI92792.1"/>
    <property type="molecule type" value="Genomic_DNA"/>
</dbReference>
<dbReference type="Proteomes" id="UP000265520">
    <property type="component" value="Unassembled WGS sequence"/>
</dbReference>
<evidence type="ECO:0000313" key="2">
    <source>
        <dbReference type="EMBL" id="MCI92792.1"/>
    </source>
</evidence>
<evidence type="ECO:0000256" key="1">
    <source>
        <dbReference type="SAM" id="MobiDB-lite"/>
    </source>
</evidence>
<protein>
    <submittedName>
        <fullName evidence="2">Uncharacterized protein</fullName>
    </submittedName>
</protein>
<accession>A0A392VZ76</accession>
<feature type="compositionally biased region" description="Basic and acidic residues" evidence="1">
    <location>
        <begin position="48"/>
        <end position="58"/>
    </location>
</feature>
<organism evidence="2 3">
    <name type="scientific">Trifolium medium</name>
    <dbReference type="NCBI Taxonomy" id="97028"/>
    <lineage>
        <taxon>Eukaryota</taxon>
        <taxon>Viridiplantae</taxon>
        <taxon>Streptophyta</taxon>
        <taxon>Embryophyta</taxon>
        <taxon>Tracheophyta</taxon>
        <taxon>Spermatophyta</taxon>
        <taxon>Magnoliopsida</taxon>
        <taxon>eudicotyledons</taxon>
        <taxon>Gunneridae</taxon>
        <taxon>Pentapetalae</taxon>
        <taxon>rosids</taxon>
        <taxon>fabids</taxon>
        <taxon>Fabales</taxon>
        <taxon>Fabaceae</taxon>
        <taxon>Papilionoideae</taxon>
        <taxon>50 kb inversion clade</taxon>
        <taxon>NPAAA clade</taxon>
        <taxon>Hologalegina</taxon>
        <taxon>IRL clade</taxon>
        <taxon>Trifolieae</taxon>
        <taxon>Trifolium</taxon>
    </lineage>
</organism>
<feature type="region of interest" description="Disordered" evidence="1">
    <location>
        <begin position="28"/>
        <end position="58"/>
    </location>
</feature>
<dbReference type="AlphaFoldDB" id="A0A392VZ76"/>
<proteinExistence type="predicted"/>